<reference evidence="1 2" key="1">
    <citation type="submission" date="2016-10" db="EMBL/GenBank/DDBJ databases">
        <authorList>
            <person name="de Groot N.N."/>
        </authorList>
    </citation>
    <scope>NUCLEOTIDE SEQUENCE [LARGE SCALE GENOMIC DNA]</scope>
    <source>
        <strain evidence="1 2">NE2</strain>
    </source>
</reference>
<organism evidence="1 2">
    <name type="scientific">Methylocapsa palsarum</name>
    <dbReference type="NCBI Taxonomy" id="1612308"/>
    <lineage>
        <taxon>Bacteria</taxon>
        <taxon>Pseudomonadati</taxon>
        <taxon>Pseudomonadota</taxon>
        <taxon>Alphaproteobacteria</taxon>
        <taxon>Hyphomicrobiales</taxon>
        <taxon>Beijerinckiaceae</taxon>
        <taxon>Methylocapsa</taxon>
    </lineage>
</organism>
<dbReference type="OrthoDB" id="8454456at2"/>
<gene>
    <name evidence="1" type="ORF">SAMN05444581_102359</name>
</gene>
<sequence>MNQMLKHSGELGVQLFSSKFERSEFGFQSKSRGAKTMSSHLGRKLRSVYDVPDAQTEPPQLRALLGRLETVLG</sequence>
<accession>A0A1I3X4B6</accession>
<name>A0A1I3X4B6_9HYPH</name>
<evidence type="ECO:0000313" key="1">
    <source>
        <dbReference type="EMBL" id="SFK14518.1"/>
    </source>
</evidence>
<dbReference type="EMBL" id="FOSN01000002">
    <property type="protein sequence ID" value="SFK14518.1"/>
    <property type="molecule type" value="Genomic_DNA"/>
</dbReference>
<dbReference type="Proteomes" id="UP000198755">
    <property type="component" value="Unassembled WGS sequence"/>
</dbReference>
<proteinExistence type="predicted"/>
<evidence type="ECO:0000313" key="2">
    <source>
        <dbReference type="Proteomes" id="UP000198755"/>
    </source>
</evidence>
<dbReference type="AlphaFoldDB" id="A0A1I3X4B6"/>
<protein>
    <submittedName>
        <fullName evidence="1">Uncharacterized protein</fullName>
    </submittedName>
</protein>
<dbReference type="RefSeq" id="WP_091678666.1">
    <property type="nucleotide sequence ID" value="NZ_FOSN01000002.1"/>
</dbReference>
<keyword evidence="2" id="KW-1185">Reference proteome</keyword>